<dbReference type="Proteomes" id="UP000298471">
    <property type="component" value="Unassembled WGS sequence"/>
</dbReference>
<evidence type="ECO:0008006" key="3">
    <source>
        <dbReference type="Google" id="ProtNLM"/>
    </source>
</evidence>
<dbReference type="EMBL" id="SRMB01000003">
    <property type="protein sequence ID" value="TGE26571.1"/>
    <property type="molecule type" value="Genomic_DNA"/>
</dbReference>
<keyword evidence="2" id="KW-1185">Reference proteome</keyword>
<comment type="caution">
    <text evidence="1">The sequence shown here is derived from an EMBL/GenBank/DDBJ whole genome shotgun (WGS) entry which is preliminary data.</text>
</comment>
<organism evidence="1 2">
    <name type="scientific">Hymenobacter metallicola</name>
    <dbReference type="NCBI Taxonomy" id="2563114"/>
    <lineage>
        <taxon>Bacteria</taxon>
        <taxon>Pseudomonadati</taxon>
        <taxon>Bacteroidota</taxon>
        <taxon>Cytophagia</taxon>
        <taxon>Cytophagales</taxon>
        <taxon>Hymenobacteraceae</taxon>
        <taxon>Hymenobacter</taxon>
    </lineage>
</organism>
<gene>
    <name evidence="1" type="ORF">E5K02_17435</name>
</gene>
<proteinExistence type="predicted"/>
<evidence type="ECO:0000313" key="2">
    <source>
        <dbReference type="Proteomes" id="UP000298471"/>
    </source>
</evidence>
<evidence type="ECO:0000313" key="1">
    <source>
        <dbReference type="EMBL" id="TGE26571.1"/>
    </source>
</evidence>
<name>A0A4Z0QBY1_9BACT</name>
<dbReference type="OrthoDB" id="850851at2"/>
<dbReference type="RefSeq" id="WP_135396478.1">
    <property type="nucleotide sequence ID" value="NZ_SRMB01000003.1"/>
</dbReference>
<accession>A0A4Z0QBY1</accession>
<sequence length="174" mass="19463">MTRWLFLLIFLFTIATAIVYAYVGGFKEPVVTLTTTKAPVFLAGQSFYGSANDEKFGPLFRSVKEAKDQGKLRGELANIYYNDPEKARDTVRAFIGMVVADTVSQQLPAGYRYRAFAAGQRVVQARITASYLIAPNKLYPAITDAVKQQKLTPRHVYLERFPEQGESEVLAVVE</sequence>
<reference evidence="1 2" key="1">
    <citation type="submission" date="2019-04" db="EMBL/GenBank/DDBJ databases">
        <authorList>
            <person name="Feng G."/>
            <person name="Zhang J."/>
            <person name="Zhu H."/>
        </authorList>
    </citation>
    <scope>NUCLEOTIDE SEQUENCE [LARGE SCALE GENOMIC DNA]</scope>
    <source>
        <strain evidence="1 2">9PBR-1</strain>
    </source>
</reference>
<protein>
    <recommendedName>
        <fullName evidence="3">AraC family transcriptional regulator</fullName>
    </recommendedName>
</protein>
<dbReference type="AlphaFoldDB" id="A0A4Z0QBY1"/>